<keyword evidence="1" id="KW-0732">Signal</keyword>
<dbReference type="Proteomes" id="UP000799118">
    <property type="component" value="Unassembled WGS sequence"/>
</dbReference>
<proteinExistence type="predicted"/>
<organism evidence="2 3">
    <name type="scientific">Gymnopus androsaceus JB14</name>
    <dbReference type="NCBI Taxonomy" id="1447944"/>
    <lineage>
        <taxon>Eukaryota</taxon>
        <taxon>Fungi</taxon>
        <taxon>Dikarya</taxon>
        <taxon>Basidiomycota</taxon>
        <taxon>Agaricomycotina</taxon>
        <taxon>Agaricomycetes</taxon>
        <taxon>Agaricomycetidae</taxon>
        <taxon>Agaricales</taxon>
        <taxon>Marasmiineae</taxon>
        <taxon>Omphalotaceae</taxon>
        <taxon>Gymnopus</taxon>
    </lineage>
</organism>
<dbReference type="AlphaFoldDB" id="A0A6A4IFV0"/>
<name>A0A6A4IFV0_9AGAR</name>
<keyword evidence="3" id="KW-1185">Reference proteome</keyword>
<sequence length="76" mass="8429">MTPVLSLSIRLILLCTSFVGFVHGSTFQWPNLLLSYSDRQLYEGPLNFAQGCAARDDTTVAAQWLRLASAFAMAFK</sequence>
<protein>
    <submittedName>
        <fullName evidence="2">Uncharacterized protein</fullName>
    </submittedName>
</protein>
<dbReference type="EMBL" id="ML769387">
    <property type="protein sequence ID" value="KAE9409459.1"/>
    <property type="molecule type" value="Genomic_DNA"/>
</dbReference>
<feature type="signal peptide" evidence="1">
    <location>
        <begin position="1"/>
        <end position="24"/>
    </location>
</feature>
<evidence type="ECO:0000256" key="1">
    <source>
        <dbReference type="SAM" id="SignalP"/>
    </source>
</evidence>
<evidence type="ECO:0000313" key="3">
    <source>
        <dbReference type="Proteomes" id="UP000799118"/>
    </source>
</evidence>
<evidence type="ECO:0000313" key="2">
    <source>
        <dbReference type="EMBL" id="KAE9409459.1"/>
    </source>
</evidence>
<reference evidence="2" key="1">
    <citation type="journal article" date="2019" name="Environ. Microbiol.">
        <title>Fungal ecological strategies reflected in gene transcription - a case study of two litter decomposers.</title>
        <authorList>
            <person name="Barbi F."/>
            <person name="Kohler A."/>
            <person name="Barry K."/>
            <person name="Baskaran P."/>
            <person name="Daum C."/>
            <person name="Fauchery L."/>
            <person name="Ihrmark K."/>
            <person name="Kuo A."/>
            <person name="LaButti K."/>
            <person name="Lipzen A."/>
            <person name="Morin E."/>
            <person name="Grigoriev I.V."/>
            <person name="Henrissat B."/>
            <person name="Lindahl B."/>
            <person name="Martin F."/>
        </authorList>
    </citation>
    <scope>NUCLEOTIDE SEQUENCE</scope>
    <source>
        <strain evidence="2">JB14</strain>
    </source>
</reference>
<dbReference type="OrthoDB" id="3045290at2759"/>
<gene>
    <name evidence="2" type="ORF">BT96DRAFT_525374</name>
</gene>
<accession>A0A6A4IFV0</accession>
<feature type="chain" id="PRO_5025673845" evidence="1">
    <location>
        <begin position="25"/>
        <end position="76"/>
    </location>
</feature>